<protein>
    <submittedName>
        <fullName evidence="1">Uncharacterized protein</fullName>
    </submittedName>
</protein>
<evidence type="ECO:0000313" key="1">
    <source>
        <dbReference type="EMBL" id="PLW21423.1"/>
    </source>
</evidence>
<dbReference type="AlphaFoldDB" id="A0A2N5T7E9"/>
<sequence length="59" mass="6387">MQIISPQLSGVSGQERVKAASETVRLKCQTPPLALLSRRALLATRAQWPGPWLASGVIF</sequence>
<organism evidence="1 2">
    <name type="scientific">Puccinia coronata f. sp. avenae</name>
    <dbReference type="NCBI Taxonomy" id="200324"/>
    <lineage>
        <taxon>Eukaryota</taxon>
        <taxon>Fungi</taxon>
        <taxon>Dikarya</taxon>
        <taxon>Basidiomycota</taxon>
        <taxon>Pucciniomycotina</taxon>
        <taxon>Pucciniomycetes</taxon>
        <taxon>Pucciniales</taxon>
        <taxon>Pucciniaceae</taxon>
        <taxon>Puccinia</taxon>
    </lineage>
</organism>
<keyword evidence="2" id="KW-1185">Reference proteome</keyword>
<dbReference type="Proteomes" id="UP000235388">
    <property type="component" value="Unassembled WGS sequence"/>
</dbReference>
<accession>A0A2N5T7E9</accession>
<dbReference type="EMBL" id="PGCJ01000784">
    <property type="protein sequence ID" value="PLW21423.1"/>
    <property type="molecule type" value="Genomic_DNA"/>
</dbReference>
<reference evidence="1 2" key="1">
    <citation type="submission" date="2017-11" db="EMBL/GenBank/DDBJ databases">
        <title>De novo assembly and phasing of dikaryotic genomes from two isolates of Puccinia coronata f. sp. avenae, the causal agent of oat crown rust.</title>
        <authorList>
            <person name="Miller M.E."/>
            <person name="Zhang Y."/>
            <person name="Omidvar V."/>
            <person name="Sperschneider J."/>
            <person name="Schwessinger B."/>
            <person name="Raley C."/>
            <person name="Palmer J.M."/>
            <person name="Garnica D."/>
            <person name="Upadhyaya N."/>
            <person name="Rathjen J."/>
            <person name="Taylor J.M."/>
            <person name="Park R.F."/>
            <person name="Dodds P.N."/>
            <person name="Hirsch C.D."/>
            <person name="Kianian S.F."/>
            <person name="Figueroa M."/>
        </authorList>
    </citation>
    <scope>NUCLEOTIDE SEQUENCE [LARGE SCALE GENOMIC DNA]</scope>
    <source>
        <strain evidence="1">12NC29</strain>
    </source>
</reference>
<comment type="caution">
    <text evidence="1">The sequence shown here is derived from an EMBL/GenBank/DDBJ whole genome shotgun (WGS) entry which is preliminary data.</text>
</comment>
<evidence type="ECO:0000313" key="2">
    <source>
        <dbReference type="Proteomes" id="UP000235388"/>
    </source>
</evidence>
<gene>
    <name evidence="1" type="ORF">PCANC_03808</name>
</gene>
<name>A0A2N5T7E9_9BASI</name>
<proteinExistence type="predicted"/>